<keyword evidence="4" id="KW-1185">Reference proteome</keyword>
<proteinExistence type="predicted"/>
<dbReference type="Proteomes" id="UP001234989">
    <property type="component" value="Chromosome 4"/>
</dbReference>
<gene>
    <name evidence="3" type="ORF">MTR67_019536</name>
</gene>
<dbReference type="PANTHER" id="PTHR46148:SF57">
    <property type="entry name" value="OS12G0499874 PROTEIN"/>
    <property type="match status" value="1"/>
</dbReference>
<evidence type="ECO:0000259" key="2">
    <source>
        <dbReference type="Pfam" id="PF24626"/>
    </source>
</evidence>
<evidence type="ECO:0000313" key="4">
    <source>
        <dbReference type="Proteomes" id="UP001234989"/>
    </source>
</evidence>
<dbReference type="Gene3D" id="3.30.420.10">
    <property type="entry name" value="Ribonuclease H-like superfamily/Ribonuclease H"/>
    <property type="match status" value="1"/>
</dbReference>
<evidence type="ECO:0008006" key="5">
    <source>
        <dbReference type="Google" id="ProtNLM"/>
    </source>
</evidence>
<protein>
    <recommendedName>
        <fullName evidence="5">Integrase zinc-binding domain-containing protein</fullName>
    </recommendedName>
</protein>
<evidence type="ECO:0000313" key="3">
    <source>
        <dbReference type="EMBL" id="WMV26151.1"/>
    </source>
</evidence>
<dbReference type="InterPro" id="IPR056924">
    <property type="entry name" value="SH3_Tf2-1"/>
</dbReference>
<evidence type="ECO:0000259" key="1">
    <source>
        <dbReference type="Pfam" id="PF17921"/>
    </source>
</evidence>
<dbReference type="InterPro" id="IPR041588">
    <property type="entry name" value="Integrase_H2C2"/>
</dbReference>
<dbReference type="EMBL" id="CP133615">
    <property type="protein sequence ID" value="WMV26151.1"/>
    <property type="molecule type" value="Genomic_DNA"/>
</dbReference>
<dbReference type="InterPro" id="IPR012337">
    <property type="entry name" value="RNaseH-like_sf"/>
</dbReference>
<dbReference type="InterPro" id="IPR036397">
    <property type="entry name" value="RNaseH_sf"/>
</dbReference>
<dbReference type="GO" id="GO:0003676">
    <property type="term" value="F:nucleic acid binding"/>
    <property type="evidence" value="ECO:0007669"/>
    <property type="project" value="InterPro"/>
</dbReference>
<dbReference type="Gene3D" id="1.10.340.70">
    <property type="match status" value="1"/>
</dbReference>
<name>A0AAF0TNB8_SOLVR</name>
<dbReference type="AlphaFoldDB" id="A0AAF0TNB8"/>
<feature type="domain" description="Tf2-1-like SH3-like" evidence="2">
    <location>
        <begin position="131"/>
        <end position="194"/>
    </location>
</feature>
<sequence>MYHDLRKVYWWNDMKKDIAGFVAKCSNCQQVKAEHLKPGVDRMTKSAHFIATKVSFSAEHYDKLYIKEIVKLHGVPLSIISDRGTQITSHFWKAFQQGLGTNVKLKRIEDGPKLAKKYADIRRKDLEFEVGDWVYLKISPMKYVMRFGKNGKLSPRYVGPYKILKCVGKFGYELDLRNELAPVHLVFHVSMLKK</sequence>
<dbReference type="Pfam" id="PF17921">
    <property type="entry name" value="Integrase_H2C2"/>
    <property type="match status" value="1"/>
</dbReference>
<organism evidence="3 4">
    <name type="scientific">Solanum verrucosum</name>
    <dbReference type="NCBI Taxonomy" id="315347"/>
    <lineage>
        <taxon>Eukaryota</taxon>
        <taxon>Viridiplantae</taxon>
        <taxon>Streptophyta</taxon>
        <taxon>Embryophyta</taxon>
        <taxon>Tracheophyta</taxon>
        <taxon>Spermatophyta</taxon>
        <taxon>Magnoliopsida</taxon>
        <taxon>eudicotyledons</taxon>
        <taxon>Gunneridae</taxon>
        <taxon>Pentapetalae</taxon>
        <taxon>asterids</taxon>
        <taxon>lamiids</taxon>
        <taxon>Solanales</taxon>
        <taxon>Solanaceae</taxon>
        <taxon>Solanoideae</taxon>
        <taxon>Solaneae</taxon>
        <taxon>Solanum</taxon>
    </lineage>
</organism>
<accession>A0AAF0TNB8</accession>
<dbReference type="SUPFAM" id="SSF53098">
    <property type="entry name" value="Ribonuclease H-like"/>
    <property type="match status" value="1"/>
</dbReference>
<reference evidence="3" key="1">
    <citation type="submission" date="2023-08" db="EMBL/GenBank/DDBJ databases">
        <title>A de novo genome assembly of Solanum verrucosum Schlechtendal, a Mexican diploid species geographically isolated from the other diploid A-genome species in potato relatives.</title>
        <authorList>
            <person name="Hosaka K."/>
        </authorList>
    </citation>
    <scope>NUCLEOTIDE SEQUENCE</scope>
    <source>
        <tissue evidence="3">Young leaves</tissue>
    </source>
</reference>
<feature type="domain" description="Integrase zinc-binding" evidence="1">
    <location>
        <begin position="1"/>
        <end position="33"/>
    </location>
</feature>
<dbReference type="Pfam" id="PF24626">
    <property type="entry name" value="SH3_Tf2-1"/>
    <property type="match status" value="1"/>
</dbReference>
<dbReference type="PANTHER" id="PTHR46148">
    <property type="entry name" value="CHROMO DOMAIN-CONTAINING PROTEIN"/>
    <property type="match status" value="1"/>
</dbReference>